<dbReference type="Proteomes" id="UP000827319">
    <property type="component" value="Segment"/>
</dbReference>
<dbReference type="EMBL" id="MZ326859">
    <property type="protein sequence ID" value="QYW02090.1"/>
    <property type="molecule type" value="Genomic_DNA"/>
</dbReference>
<sequence length="102" mass="11604">MTKYMPWWPTPKHWKGYSDPLSAAKTKVLRRLLYNDERIIGFVNEGHDGVVIYTNSALWCDDAGSGQFRGRTEGEAARNFKAWVMSRSAYEGNNPSSTEEEA</sequence>
<accession>A0AAE7WN32</accession>
<evidence type="ECO:0000313" key="1">
    <source>
        <dbReference type="EMBL" id="QYW02090.1"/>
    </source>
</evidence>
<evidence type="ECO:0000313" key="2">
    <source>
        <dbReference type="Proteomes" id="UP000827319"/>
    </source>
</evidence>
<organism evidence="1 2">
    <name type="scientific">Stenotrophomonas phage Siara</name>
    <dbReference type="NCBI Taxonomy" id="2859658"/>
    <lineage>
        <taxon>Viruses</taxon>
        <taxon>Duplodnaviria</taxon>
        <taxon>Heunggongvirae</taxon>
        <taxon>Uroviricota</taxon>
        <taxon>Caudoviricetes</taxon>
        <taxon>Beaumontvirinae</taxon>
        <taxon>Siaravirus</taxon>
        <taxon>Siaravirus siara</taxon>
    </lineage>
</organism>
<name>A0AAE7WN32_9CAUD</name>
<reference evidence="1" key="1">
    <citation type="submission" date="2021-06" db="EMBL/GenBank/DDBJ databases">
        <title>Complete genome sequence of Stenotrophomonas maltophilia phage Siara.</title>
        <authorList>
            <person name="Marmion J."/>
            <person name="Tate N."/>
            <person name="Clark J."/>
            <person name="Le T."/>
            <person name="Liu M."/>
            <person name="Burrowes B."/>
            <person name="Gill J."/>
        </authorList>
    </citation>
    <scope>NUCLEOTIDE SEQUENCE</scope>
</reference>
<proteinExistence type="predicted"/>
<gene>
    <name evidence="1" type="ORF">CPT_Siara_090</name>
</gene>
<protein>
    <submittedName>
        <fullName evidence="1">Uncharacterized protein</fullName>
    </submittedName>
</protein>
<keyword evidence="2" id="KW-1185">Reference proteome</keyword>